<dbReference type="Gene3D" id="2.60.40.10">
    <property type="entry name" value="Immunoglobulins"/>
    <property type="match status" value="1"/>
</dbReference>
<reference evidence="4" key="1">
    <citation type="submission" date="2025-08" db="UniProtKB">
        <authorList>
            <consortium name="RefSeq"/>
        </authorList>
    </citation>
    <scope>IDENTIFICATION</scope>
</reference>
<proteinExistence type="predicted"/>
<dbReference type="GeneID" id="113465300"/>
<dbReference type="InterPro" id="IPR036179">
    <property type="entry name" value="Ig-like_dom_sf"/>
</dbReference>
<sequence>MANNSLTFNVTVPGRVLRTEDARGNVSSRATLSCILEGYPLGNVTWERDQLSGLDESPDKTNFTIRQVNKTTVETHLEFPKLNRRDNGLFHLASTLKRSFCDQAGTEPECRGSPATRGNQSVFIPGGTHE</sequence>
<keyword evidence="3" id="KW-1185">Reference proteome</keyword>
<protein>
    <submittedName>
        <fullName evidence="4">Uncharacterized protein LOC113465300</fullName>
    </submittedName>
</protein>
<evidence type="ECO:0000256" key="1">
    <source>
        <dbReference type="SAM" id="MobiDB-lite"/>
    </source>
</evidence>
<dbReference type="PaxDb" id="121845-A0A3Q0IPA3"/>
<feature type="region of interest" description="Disordered" evidence="1">
    <location>
        <begin position="106"/>
        <end position="130"/>
    </location>
</feature>
<gene>
    <name evidence="4" type="primary">LOC113465300</name>
</gene>
<accession>A0A3Q0IPA3</accession>
<organism evidence="3 4">
    <name type="scientific">Diaphorina citri</name>
    <name type="common">Asian citrus psyllid</name>
    <dbReference type="NCBI Taxonomy" id="121845"/>
    <lineage>
        <taxon>Eukaryota</taxon>
        <taxon>Metazoa</taxon>
        <taxon>Ecdysozoa</taxon>
        <taxon>Arthropoda</taxon>
        <taxon>Hexapoda</taxon>
        <taxon>Insecta</taxon>
        <taxon>Pterygota</taxon>
        <taxon>Neoptera</taxon>
        <taxon>Paraneoptera</taxon>
        <taxon>Hemiptera</taxon>
        <taxon>Sternorrhyncha</taxon>
        <taxon>Psylloidea</taxon>
        <taxon>Psyllidae</taxon>
        <taxon>Diaphorininae</taxon>
        <taxon>Diaphorina</taxon>
    </lineage>
</organism>
<evidence type="ECO:0000313" key="4">
    <source>
        <dbReference type="RefSeq" id="XP_026678129.1"/>
    </source>
</evidence>
<evidence type="ECO:0000313" key="3">
    <source>
        <dbReference type="Proteomes" id="UP000079169"/>
    </source>
</evidence>
<dbReference type="KEGG" id="dci:113465300"/>
<dbReference type="AlphaFoldDB" id="A0A3Q0IPA3"/>
<feature type="domain" description="Ig-like" evidence="2">
    <location>
        <begin position="13"/>
        <end position="90"/>
    </location>
</feature>
<name>A0A3Q0IPA3_DIACI</name>
<evidence type="ECO:0000259" key="2">
    <source>
        <dbReference type="PROSITE" id="PS50835"/>
    </source>
</evidence>
<dbReference type="PROSITE" id="PS50835">
    <property type="entry name" value="IG_LIKE"/>
    <property type="match status" value="1"/>
</dbReference>
<dbReference type="Proteomes" id="UP000079169">
    <property type="component" value="Unplaced"/>
</dbReference>
<dbReference type="InterPro" id="IPR007110">
    <property type="entry name" value="Ig-like_dom"/>
</dbReference>
<dbReference type="SUPFAM" id="SSF48726">
    <property type="entry name" value="Immunoglobulin"/>
    <property type="match status" value="1"/>
</dbReference>
<dbReference type="InterPro" id="IPR013783">
    <property type="entry name" value="Ig-like_fold"/>
</dbReference>
<dbReference type="RefSeq" id="XP_026678129.1">
    <property type="nucleotide sequence ID" value="XM_026822328.1"/>
</dbReference>